<dbReference type="InterPro" id="IPR028345">
    <property type="entry name" value="Antibiotic_NAT-like"/>
</dbReference>
<evidence type="ECO:0000256" key="1">
    <source>
        <dbReference type="ARBA" id="ARBA00006383"/>
    </source>
</evidence>
<dbReference type="PANTHER" id="PTHR11104:SF0">
    <property type="entry name" value="SPBETA PROPHAGE-DERIVED AMINOGLYCOSIDE N(3')-ACETYLTRANSFERASE-LIKE PROTEIN YOKD"/>
    <property type="match status" value="1"/>
</dbReference>
<evidence type="ECO:0000313" key="6">
    <source>
        <dbReference type="EMBL" id="MDT8757650.1"/>
    </source>
</evidence>
<keyword evidence="4 5" id="KW-0012">Acyltransferase</keyword>
<dbReference type="SUPFAM" id="SSF110710">
    <property type="entry name" value="TTHA0583/YokD-like"/>
    <property type="match status" value="1"/>
</dbReference>
<reference evidence="6" key="1">
    <citation type="submission" date="2022-04" db="EMBL/GenBank/DDBJ databases">
        <title>Tomato heritable bacteria conferring resistance against bacterial wilt.</title>
        <authorList>
            <person name="Yin J."/>
        </authorList>
    </citation>
    <scope>NUCLEOTIDE SEQUENCE</scope>
    <source>
        <strain evidence="6">Cra20</strain>
    </source>
</reference>
<keyword evidence="3 5" id="KW-0808">Transferase</keyword>
<comment type="similarity">
    <text evidence="1 5">Belongs to the antibiotic N-acetyltransferase family.</text>
</comment>
<organism evidence="6">
    <name type="scientific">Sphingomonas psychrotolerans</name>
    <dbReference type="NCBI Taxonomy" id="1327635"/>
    <lineage>
        <taxon>Bacteria</taxon>
        <taxon>Pseudomonadati</taxon>
        <taxon>Pseudomonadota</taxon>
        <taxon>Alphaproteobacteria</taxon>
        <taxon>Sphingomonadales</taxon>
        <taxon>Sphingomonadaceae</taxon>
        <taxon>Sphingomonas</taxon>
    </lineage>
</organism>
<evidence type="ECO:0000256" key="2">
    <source>
        <dbReference type="ARBA" id="ARBA00012882"/>
    </source>
</evidence>
<evidence type="ECO:0000256" key="3">
    <source>
        <dbReference type="ARBA" id="ARBA00022679"/>
    </source>
</evidence>
<comment type="catalytic activity">
    <reaction evidence="5">
        <text>a 2-deoxystreptamine antibiotic + acetyl-CoA = an N(3)-acetyl-2-deoxystreptamine antibiotic + CoA + H(+)</text>
        <dbReference type="Rhea" id="RHEA:12665"/>
        <dbReference type="ChEBI" id="CHEBI:15378"/>
        <dbReference type="ChEBI" id="CHEBI:57287"/>
        <dbReference type="ChEBI" id="CHEBI:57288"/>
        <dbReference type="ChEBI" id="CHEBI:57921"/>
        <dbReference type="ChEBI" id="CHEBI:77452"/>
        <dbReference type="EC" id="2.3.1.81"/>
    </reaction>
</comment>
<name>A0ABU3MZD2_9SPHN</name>
<dbReference type="InterPro" id="IPR003679">
    <property type="entry name" value="Amioglycoside_AcTrfase"/>
</dbReference>
<dbReference type="PANTHER" id="PTHR11104">
    <property type="entry name" value="AMINOGLYCOSIDE N3-ACETYLTRANSFERASE"/>
    <property type="match status" value="1"/>
</dbReference>
<evidence type="ECO:0000256" key="4">
    <source>
        <dbReference type="ARBA" id="ARBA00023315"/>
    </source>
</evidence>
<evidence type="ECO:0000256" key="5">
    <source>
        <dbReference type="RuleBase" id="RU365031"/>
    </source>
</evidence>
<comment type="caution">
    <text evidence="6">The sequence shown here is derived from an EMBL/GenBank/DDBJ whole genome shotgun (WGS) entry which is preliminary data.</text>
</comment>
<dbReference type="EMBL" id="JALMLT010000001">
    <property type="protein sequence ID" value="MDT8757650.1"/>
    <property type="molecule type" value="Genomic_DNA"/>
</dbReference>
<keyword evidence="5" id="KW-0046">Antibiotic resistance</keyword>
<gene>
    <name evidence="6" type="ORF">MZO42_02970</name>
</gene>
<proteinExistence type="inferred from homology"/>
<accession>A0ABU3MZD2</accession>
<dbReference type="EC" id="2.3.1.-" evidence="5"/>
<sequence>MKAVTHDELVAQLRALGVREGGVLLVHSSFRAVRPVEGGPLGLIAALRATLGPEGTLAMPSATGDDDAPFDPAVTPNRDDLGIVPSLFWQQPGVVRSTHFDAVAAVGPKAGWITGGPFVLPPAAPGSAIDRIREAQGQILLLGVGHDANTMLHLAELLGGAPYRSDFHYTDADGREVHYGENDNCCEKFALADAWLRAEGLQREGRVGNAEARLFSAEDLIRVAVPRIEADPLIFLHEPGEGCEECDEARESLALSR</sequence>
<protein>
    <recommendedName>
        <fullName evidence="2 5">Aminoglycoside N(3)-acetyltransferase</fullName>
        <ecNumber evidence="5">2.3.1.-</ecNumber>
    </recommendedName>
</protein>
<dbReference type="Pfam" id="PF02522">
    <property type="entry name" value="Antibiotic_NAT"/>
    <property type="match status" value="1"/>
</dbReference>